<evidence type="ECO:0000313" key="3">
    <source>
        <dbReference type="Proteomes" id="UP000509510"/>
    </source>
</evidence>
<dbReference type="KEGG" id="trg:TRUGW13939_08557"/>
<keyword evidence="3" id="KW-1185">Reference proteome</keyword>
<dbReference type="GeneID" id="55996045"/>
<dbReference type="EMBL" id="CP055901">
    <property type="protein sequence ID" value="QKX61409.1"/>
    <property type="molecule type" value="Genomic_DNA"/>
</dbReference>
<keyword evidence="1" id="KW-0732">Signal</keyword>
<gene>
    <name evidence="2" type="ORF">TRUGW13939_08557</name>
</gene>
<feature type="chain" id="PRO_5028988657" evidence="1">
    <location>
        <begin position="24"/>
        <end position="131"/>
    </location>
</feature>
<dbReference type="Proteomes" id="UP000509510">
    <property type="component" value="Chromosome IV"/>
</dbReference>
<accession>A0A7H8R4U7</accession>
<feature type="signal peptide" evidence="1">
    <location>
        <begin position="1"/>
        <end position="23"/>
    </location>
</feature>
<evidence type="ECO:0000313" key="2">
    <source>
        <dbReference type="EMBL" id="QKX61409.1"/>
    </source>
</evidence>
<dbReference type="OrthoDB" id="10443590at2759"/>
<dbReference type="RefSeq" id="XP_035347583.1">
    <property type="nucleotide sequence ID" value="XM_035491690.1"/>
</dbReference>
<evidence type="ECO:0000256" key="1">
    <source>
        <dbReference type="SAM" id="SignalP"/>
    </source>
</evidence>
<proteinExistence type="predicted"/>
<dbReference type="AlphaFoldDB" id="A0A7H8R4U7"/>
<organism evidence="2 3">
    <name type="scientific">Talaromyces rugulosus</name>
    <name type="common">Penicillium rugulosum</name>
    <dbReference type="NCBI Taxonomy" id="121627"/>
    <lineage>
        <taxon>Eukaryota</taxon>
        <taxon>Fungi</taxon>
        <taxon>Dikarya</taxon>
        <taxon>Ascomycota</taxon>
        <taxon>Pezizomycotina</taxon>
        <taxon>Eurotiomycetes</taxon>
        <taxon>Eurotiomycetidae</taxon>
        <taxon>Eurotiales</taxon>
        <taxon>Trichocomaceae</taxon>
        <taxon>Talaromyces</taxon>
        <taxon>Talaromyces sect. Islandici</taxon>
    </lineage>
</organism>
<protein>
    <submittedName>
        <fullName evidence="2">Uncharacterized protein</fullName>
    </submittedName>
</protein>
<reference evidence="3" key="1">
    <citation type="submission" date="2020-06" db="EMBL/GenBank/DDBJ databases">
        <title>A chromosome-scale genome assembly of Talaromyces rugulosus W13939.</title>
        <authorList>
            <person name="Wang B."/>
            <person name="Guo L."/>
            <person name="Ye K."/>
            <person name="Wang L."/>
        </authorList>
    </citation>
    <scope>NUCLEOTIDE SEQUENCE [LARGE SCALE GENOMIC DNA]</scope>
    <source>
        <strain evidence="3">W13939</strain>
    </source>
</reference>
<name>A0A7H8R4U7_TALRU</name>
<sequence length="131" mass="14057">MRFSINSGFAVLAVLSFASVGKAVSGRWGVAFTEDATFSGPQVDSFGNSVPSGCVSVDTRLKLQSVGLFGDGPYWKVSEAGWDVFPFESVDCSSDEERQVGLSEEGGHRASSVGWNSFEVQWLDAVKGYDE</sequence>